<dbReference type="PROSITE" id="PS50208">
    <property type="entry name" value="CASPASE_P20"/>
    <property type="match status" value="2"/>
</dbReference>
<evidence type="ECO:0000256" key="3">
    <source>
        <dbReference type="ARBA" id="ARBA00022703"/>
    </source>
</evidence>
<dbReference type="SUPFAM" id="SSF52129">
    <property type="entry name" value="Caspase-like"/>
    <property type="match status" value="2"/>
</dbReference>
<evidence type="ECO:0000256" key="1">
    <source>
        <dbReference type="ARBA" id="ARBA00010134"/>
    </source>
</evidence>
<dbReference type="OrthoDB" id="6097640at2759"/>
<dbReference type="InterPro" id="IPR001309">
    <property type="entry name" value="Pept_C14_p20"/>
</dbReference>
<evidence type="ECO:0000256" key="4">
    <source>
        <dbReference type="ARBA" id="ARBA00022801"/>
    </source>
</evidence>
<evidence type="ECO:0000259" key="7">
    <source>
        <dbReference type="PROSITE" id="PS50208"/>
    </source>
</evidence>
<dbReference type="GO" id="GO:0004197">
    <property type="term" value="F:cysteine-type endopeptidase activity"/>
    <property type="evidence" value="ECO:0007669"/>
    <property type="project" value="InterPro"/>
</dbReference>
<dbReference type="AlphaFoldDB" id="A0A7R9KPH5"/>
<keyword evidence="2" id="KW-0645">Protease</keyword>
<sequence length="731" mass="80721">MNVVTGIDGSGVRHELLINNHFYDEKQLLQLLDNCEPDTQLVKLIHDIKARGAADANRLCKLLIDSGLVGAVTNDSSDIDLSQDDGPSRCLELLKVVLSCVSSMDTNARTVTKATAIQSTAYGNVYPMSRKPRGYCVIIDNEKFNIESLKRRLGTKADANRLSSVFHQLFFDVKLYRNKTAQQMETLLTDIAADKALEGHNALAVIMLSHGSKEGIYGTDGFTVALKDILEMFNNEKCPQLIDKPKMFFINACRGCNIKFELLYTKIDPGIRKSLGATAAPVLTTWSDMFVYYSSIQGYISTRNILNGSWFGQELADCLAESAHREHLNDIMTIDVAKRVSEKIAQIKDQSTKQAIETLIRGSVKKENCKPDTQLPTLIINIASRSGSEVNRLCELMVSSGLVVEDCGQCVNEGSLCSSTWLADIMSSIMMVNTGELTVTKATQLKDTKHGDVYPMARKPRGYCVIIDNESFEDKSLEFRFGSIADVRRLSTVFEQLFFDVKLYNNQKAEQMKTRLADIAADSALVGHDALVVIMLSHGSEEGIYGTDGVTVNLNTILEMLNNENCPQLIDKPKMFFTNACRGGKYDPGIRKSLGRPQLLSTWSDMFVYYSSIEGYVSKRDTLSGSWFGQYLAICLAELAHREHLNDIVTIQVAKRVGDMCGESDSQSRKQAVETHIRGSVKKGNCEADTQLATLIADIESRSGEELSRLCGLMISSGLVSDTVADSVDSG</sequence>
<feature type="domain" description="Caspase family p20" evidence="7">
    <location>
        <begin position="132"/>
        <end position="257"/>
    </location>
</feature>
<evidence type="ECO:0000313" key="9">
    <source>
        <dbReference type="Proteomes" id="UP000759131"/>
    </source>
</evidence>
<dbReference type="GO" id="GO:0006915">
    <property type="term" value="P:apoptotic process"/>
    <property type="evidence" value="ECO:0007669"/>
    <property type="project" value="UniProtKB-KW"/>
</dbReference>
<dbReference type="InterPro" id="IPR029030">
    <property type="entry name" value="Caspase-like_dom_sf"/>
</dbReference>
<dbReference type="PANTHER" id="PTHR47901">
    <property type="entry name" value="CASPASE RECRUITMENT DOMAIN-CONTAINING PROTEIN 18"/>
    <property type="match status" value="1"/>
</dbReference>
<feature type="domain" description="Caspase family p10" evidence="6">
    <location>
        <begin position="604"/>
        <end position="650"/>
    </location>
</feature>
<gene>
    <name evidence="8" type="ORF">OSB1V03_LOCUS6007</name>
</gene>
<evidence type="ECO:0000259" key="6">
    <source>
        <dbReference type="PROSITE" id="PS50207"/>
    </source>
</evidence>
<evidence type="ECO:0000313" key="8">
    <source>
        <dbReference type="EMBL" id="CAD7625573.1"/>
    </source>
</evidence>
<dbReference type="PRINTS" id="PR00376">
    <property type="entry name" value="IL1BCENZYME"/>
</dbReference>
<feature type="domain" description="Caspase family p20" evidence="7">
    <location>
        <begin position="460"/>
        <end position="585"/>
    </location>
</feature>
<organism evidence="8">
    <name type="scientific">Medioppia subpectinata</name>
    <dbReference type="NCBI Taxonomy" id="1979941"/>
    <lineage>
        <taxon>Eukaryota</taxon>
        <taxon>Metazoa</taxon>
        <taxon>Ecdysozoa</taxon>
        <taxon>Arthropoda</taxon>
        <taxon>Chelicerata</taxon>
        <taxon>Arachnida</taxon>
        <taxon>Acari</taxon>
        <taxon>Acariformes</taxon>
        <taxon>Sarcoptiformes</taxon>
        <taxon>Oribatida</taxon>
        <taxon>Brachypylina</taxon>
        <taxon>Oppioidea</taxon>
        <taxon>Oppiidae</taxon>
        <taxon>Medioppia</taxon>
    </lineage>
</organism>
<protein>
    <recommendedName>
        <fullName evidence="10">Caspase-8</fullName>
    </recommendedName>
</protein>
<feature type="non-terminal residue" evidence="8">
    <location>
        <position position="1"/>
    </location>
</feature>
<comment type="similarity">
    <text evidence="1 5">Belongs to the peptidase C14A family.</text>
</comment>
<name>A0A7R9KPH5_9ACAR</name>
<proteinExistence type="inferred from homology"/>
<keyword evidence="3" id="KW-0053">Apoptosis</keyword>
<dbReference type="InterPro" id="IPR011600">
    <property type="entry name" value="Pept_C14_caspase"/>
</dbReference>
<dbReference type="Gene3D" id="3.40.50.1460">
    <property type="match status" value="2"/>
</dbReference>
<dbReference type="Pfam" id="PF00656">
    <property type="entry name" value="Peptidase_C14"/>
    <property type="match status" value="2"/>
</dbReference>
<dbReference type="InterPro" id="IPR002398">
    <property type="entry name" value="Pept_C14"/>
</dbReference>
<dbReference type="PANTHER" id="PTHR47901:SF8">
    <property type="entry name" value="CASPASE-3"/>
    <property type="match status" value="1"/>
</dbReference>
<accession>A0A7R9KPH5</accession>
<dbReference type="GO" id="GO:0006508">
    <property type="term" value="P:proteolysis"/>
    <property type="evidence" value="ECO:0007669"/>
    <property type="project" value="UniProtKB-KW"/>
</dbReference>
<dbReference type="Proteomes" id="UP000759131">
    <property type="component" value="Unassembled WGS sequence"/>
</dbReference>
<dbReference type="InterPro" id="IPR015917">
    <property type="entry name" value="Pept_C14A"/>
</dbReference>
<evidence type="ECO:0000256" key="5">
    <source>
        <dbReference type="RuleBase" id="RU003971"/>
    </source>
</evidence>
<dbReference type="PROSITE" id="PS50207">
    <property type="entry name" value="CASPASE_P10"/>
    <property type="match status" value="2"/>
</dbReference>
<dbReference type="EMBL" id="OC857735">
    <property type="protein sequence ID" value="CAD7625573.1"/>
    <property type="molecule type" value="Genomic_DNA"/>
</dbReference>
<dbReference type="EMBL" id="CAJPIZ010003160">
    <property type="protein sequence ID" value="CAG2106003.1"/>
    <property type="molecule type" value="Genomic_DNA"/>
</dbReference>
<keyword evidence="9" id="KW-1185">Reference proteome</keyword>
<reference evidence="8" key="1">
    <citation type="submission" date="2020-11" db="EMBL/GenBank/DDBJ databases">
        <authorList>
            <person name="Tran Van P."/>
        </authorList>
    </citation>
    <scope>NUCLEOTIDE SEQUENCE</scope>
</reference>
<evidence type="ECO:0000256" key="2">
    <source>
        <dbReference type="ARBA" id="ARBA00022670"/>
    </source>
</evidence>
<feature type="domain" description="Caspase family p10" evidence="6">
    <location>
        <begin position="279"/>
        <end position="333"/>
    </location>
</feature>
<keyword evidence="4" id="KW-0378">Hydrolase</keyword>
<dbReference type="InterPro" id="IPR002138">
    <property type="entry name" value="Pept_C14_p10"/>
</dbReference>
<dbReference type="SMART" id="SM00115">
    <property type="entry name" value="CASc"/>
    <property type="match status" value="2"/>
</dbReference>
<evidence type="ECO:0008006" key="10">
    <source>
        <dbReference type="Google" id="ProtNLM"/>
    </source>
</evidence>